<keyword evidence="3" id="KW-1185">Reference proteome</keyword>
<dbReference type="InterPro" id="IPR000772">
    <property type="entry name" value="Ricin_B_lectin"/>
</dbReference>
<protein>
    <recommendedName>
        <fullName evidence="1">Ricin B lectin domain-containing protein</fullName>
    </recommendedName>
</protein>
<dbReference type="OrthoDB" id="5292628at2759"/>
<dbReference type="SUPFAM" id="SSF50370">
    <property type="entry name" value="Ricin B-like lectins"/>
    <property type="match status" value="1"/>
</dbReference>
<sequence length="335" mass="37933">MPETIRADAYLIRHAATGQVLHMSGNESRVTCEPRDENSPNAREKQTWWIEPIPEHEVGEKDDALYTITNIAYEQSFDAQQLAKQKGNIKMYKSHGAPWQLWKIVRITDRKDGEFYQILSLSCGLAIDKVTQAKGAPVHFWEPCTENSNQVWELVIPICSIPVGWHHIKNVATGHILKHTYPSSPVRLGPQTFNTVSSNHYQTWGTQWAIIQGHEYSGNTSQWTFEIRNRLSGGYLRCVHEPSQQLGPFAGKGVNAWQTTPDCSKLWTFDLDGRKKWKIVDEATGCLLAEDPQTGTPVCCSKGPDRWKSWCFVPVADLDAEVKQEKNNAPPNYMA</sequence>
<proteinExistence type="predicted"/>
<evidence type="ECO:0000259" key="1">
    <source>
        <dbReference type="Pfam" id="PF14200"/>
    </source>
</evidence>
<dbReference type="Pfam" id="PF14200">
    <property type="entry name" value="RicinB_lectin_2"/>
    <property type="match status" value="1"/>
</dbReference>
<dbReference type="Gene3D" id="2.80.10.50">
    <property type="match status" value="2"/>
</dbReference>
<accession>A0A5J5F3U1</accession>
<dbReference type="CDD" id="cd00161">
    <property type="entry name" value="beta-trefoil_Ricin-like"/>
    <property type="match status" value="2"/>
</dbReference>
<evidence type="ECO:0000313" key="2">
    <source>
        <dbReference type="EMBL" id="KAA8910625.1"/>
    </source>
</evidence>
<dbReference type="EMBL" id="VXIS01000044">
    <property type="protein sequence ID" value="KAA8910625.1"/>
    <property type="molecule type" value="Genomic_DNA"/>
</dbReference>
<dbReference type="InterPro" id="IPR035992">
    <property type="entry name" value="Ricin_B-like_lectins"/>
</dbReference>
<dbReference type="InParanoid" id="A0A5J5F3U1"/>
<comment type="caution">
    <text evidence="2">The sequence shown here is derived from an EMBL/GenBank/DDBJ whole genome shotgun (WGS) entry which is preliminary data.</text>
</comment>
<dbReference type="AlphaFoldDB" id="A0A5J5F3U1"/>
<feature type="domain" description="Ricin B lectin" evidence="1">
    <location>
        <begin position="46"/>
        <end position="141"/>
    </location>
</feature>
<gene>
    <name evidence="2" type="ORF">FN846DRAFT_526619</name>
</gene>
<reference evidence="2 3" key="1">
    <citation type="submission" date="2019-09" db="EMBL/GenBank/DDBJ databases">
        <title>Draft genome of the ectomycorrhizal ascomycete Sphaerosporella brunnea.</title>
        <authorList>
            <consortium name="DOE Joint Genome Institute"/>
            <person name="Benucci G.M."/>
            <person name="Marozzi G."/>
            <person name="Antonielli L."/>
            <person name="Sanchez S."/>
            <person name="Marco P."/>
            <person name="Wang X."/>
            <person name="Falini L.B."/>
            <person name="Barry K."/>
            <person name="Haridas S."/>
            <person name="Lipzen A."/>
            <person name="Labutti K."/>
            <person name="Grigoriev I.V."/>
            <person name="Murat C."/>
            <person name="Martin F."/>
            <person name="Albertini E."/>
            <person name="Donnini D."/>
            <person name="Bonito G."/>
        </authorList>
    </citation>
    <scope>NUCLEOTIDE SEQUENCE [LARGE SCALE GENOMIC DNA]</scope>
    <source>
        <strain evidence="2 3">Sb_GMNB300</strain>
    </source>
</reference>
<organism evidence="2 3">
    <name type="scientific">Sphaerosporella brunnea</name>
    <dbReference type="NCBI Taxonomy" id="1250544"/>
    <lineage>
        <taxon>Eukaryota</taxon>
        <taxon>Fungi</taxon>
        <taxon>Dikarya</taxon>
        <taxon>Ascomycota</taxon>
        <taxon>Pezizomycotina</taxon>
        <taxon>Pezizomycetes</taxon>
        <taxon>Pezizales</taxon>
        <taxon>Pyronemataceae</taxon>
        <taxon>Sphaerosporella</taxon>
    </lineage>
</organism>
<name>A0A5J5F3U1_9PEZI</name>
<evidence type="ECO:0000313" key="3">
    <source>
        <dbReference type="Proteomes" id="UP000326924"/>
    </source>
</evidence>
<dbReference type="Proteomes" id="UP000326924">
    <property type="component" value="Unassembled WGS sequence"/>
</dbReference>